<protein>
    <submittedName>
        <fullName evidence="1">Uncharacterized protein</fullName>
    </submittedName>
</protein>
<dbReference type="GeneID" id="17253921"/>
<dbReference type="AlphaFoldDB" id="A0A0D3I8R5"/>
<reference evidence="2" key="1">
    <citation type="journal article" date="2013" name="Nature">
        <title>Pan genome of the phytoplankton Emiliania underpins its global distribution.</title>
        <authorList>
            <person name="Read B.A."/>
            <person name="Kegel J."/>
            <person name="Klute M.J."/>
            <person name="Kuo A."/>
            <person name="Lefebvre S.C."/>
            <person name="Maumus F."/>
            <person name="Mayer C."/>
            <person name="Miller J."/>
            <person name="Monier A."/>
            <person name="Salamov A."/>
            <person name="Young J."/>
            <person name="Aguilar M."/>
            <person name="Claverie J.M."/>
            <person name="Frickenhaus S."/>
            <person name="Gonzalez K."/>
            <person name="Herman E.K."/>
            <person name="Lin Y.C."/>
            <person name="Napier J."/>
            <person name="Ogata H."/>
            <person name="Sarno A.F."/>
            <person name="Shmutz J."/>
            <person name="Schroeder D."/>
            <person name="de Vargas C."/>
            <person name="Verret F."/>
            <person name="von Dassow P."/>
            <person name="Valentin K."/>
            <person name="Van de Peer Y."/>
            <person name="Wheeler G."/>
            <person name="Dacks J.B."/>
            <person name="Delwiche C.F."/>
            <person name="Dyhrman S.T."/>
            <person name="Glockner G."/>
            <person name="John U."/>
            <person name="Richards T."/>
            <person name="Worden A.Z."/>
            <person name="Zhang X."/>
            <person name="Grigoriev I.V."/>
            <person name="Allen A.E."/>
            <person name="Bidle K."/>
            <person name="Borodovsky M."/>
            <person name="Bowler C."/>
            <person name="Brownlee C."/>
            <person name="Cock J.M."/>
            <person name="Elias M."/>
            <person name="Gladyshev V.N."/>
            <person name="Groth M."/>
            <person name="Guda C."/>
            <person name="Hadaegh A."/>
            <person name="Iglesias-Rodriguez M.D."/>
            <person name="Jenkins J."/>
            <person name="Jones B.M."/>
            <person name="Lawson T."/>
            <person name="Leese F."/>
            <person name="Lindquist E."/>
            <person name="Lobanov A."/>
            <person name="Lomsadze A."/>
            <person name="Malik S.B."/>
            <person name="Marsh M.E."/>
            <person name="Mackinder L."/>
            <person name="Mock T."/>
            <person name="Mueller-Roeber B."/>
            <person name="Pagarete A."/>
            <person name="Parker M."/>
            <person name="Probert I."/>
            <person name="Quesneville H."/>
            <person name="Raines C."/>
            <person name="Rensing S.A."/>
            <person name="Riano-Pachon D.M."/>
            <person name="Richier S."/>
            <person name="Rokitta S."/>
            <person name="Shiraiwa Y."/>
            <person name="Soanes D.M."/>
            <person name="van der Giezen M."/>
            <person name="Wahlund T.M."/>
            <person name="Williams B."/>
            <person name="Wilson W."/>
            <person name="Wolfe G."/>
            <person name="Wurch L.L."/>
        </authorList>
    </citation>
    <scope>NUCLEOTIDE SEQUENCE</scope>
</reference>
<dbReference type="KEGG" id="ehx:EMIHUDRAFT_218138"/>
<proteinExistence type="predicted"/>
<evidence type="ECO:0000313" key="2">
    <source>
        <dbReference type="Proteomes" id="UP000013827"/>
    </source>
</evidence>
<sequence>MSLRASTLNAATLLEDSSIFSPRRFSPNSQLPNTLKKKKKIPAMEPAAVAVRRLHEAVGRLPYLPLPTTAALDDLERAQTDPTLAREWADHAATVRPVLHEHVVPLLESFLCTKQRLGSAVERRLYADMAPAALLDRMLRCRPLAFLNASDDYRLRDGVTQGSGGFERIGTADEVAGPLRLEQLMSYDEMAIAALLSVALLMPVITGESSKLAMDNRTGVYVGVIGARYEKAPPTHAHRAERRELLAAWARLYGREHLPTRDHLPTYDEAVSRRKTEPDALLQVRQHRFFLRSDMSFLSRTPSFKSICIDPFLREASDRAKEKGAKAYAHVVGLGLGVWMATLMVQAFEAALQELHPAKRKTEDKRRKGGRLAAITQGELAPQLEHIDTLDFSWFPSECKEATSLRHGAGCGAVRQVLFSNRNPAARLPSSEQPLLLVAMYAWDGNAYPGNEYWLGSLAASGDPAAACCSAIPLLQNPEVNDALKGGATVLHPSGRRVEGGV</sequence>
<keyword evidence="2" id="KW-1185">Reference proteome</keyword>
<accession>A0A0D3I8R5</accession>
<dbReference type="Proteomes" id="UP000013827">
    <property type="component" value="Unassembled WGS sequence"/>
</dbReference>
<dbReference type="HOGENOM" id="CLU_042117_0_0_1"/>
<organism evidence="1 2">
    <name type="scientific">Emiliania huxleyi (strain CCMP1516)</name>
    <dbReference type="NCBI Taxonomy" id="280463"/>
    <lineage>
        <taxon>Eukaryota</taxon>
        <taxon>Haptista</taxon>
        <taxon>Haptophyta</taxon>
        <taxon>Prymnesiophyceae</taxon>
        <taxon>Isochrysidales</taxon>
        <taxon>Noelaerhabdaceae</taxon>
        <taxon>Emiliania</taxon>
    </lineage>
</organism>
<name>A0A0D3I8R5_EMIH1</name>
<dbReference type="InterPro" id="IPR032063">
    <property type="entry name" value="MavL-like"/>
</dbReference>
<evidence type="ECO:0000313" key="1">
    <source>
        <dbReference type="EnsemblProtists" id="EOD07650"/>
    </source>
</evidence>
<dbReference type="RefSeq" id="XP_005760079.1">
    <property type="nucleotide sequence ID" value="XM_005760022.1"/>
</dbReference>
<reference evidence="1" key="2">
    <citation type="submission" date="2024-10" db="UniProtKB">
        <authorList>
            <consortium name="EnsemblProtists"/>
        </authorList>
    </citation>
    <scope>IDENTIFICATION</scope>
</reference>
<dbReference type="EnsemblProtists" id="EOD07650">
    <property type="protein sequence ID" value="EOD07650"/>
    <property type="gene ID" value="EMIHUDRAFT_218138"/>
</dbReference>
<dbReference type="eggNOG" id="ENOG502QV0E">
    <property type="taxonomic scope" value="Eukaryota"/>
</dbReference>
<dbReference type="STRING" id="2903.R1CZ47"/>
<dbReference type="PaxDb" id="2903-EOD07650"/>
<dbReference type="Pfam" id="PF16062">
    <property type="entry name" value="MavL-like"/>
    <property type="match status" value="2"/>
</dbReference>